<gene>
    <name evidence="2" type="ORF">TEOVI_000503100</name>
</gene>
<dbReference type="Proteomes" id="UP000195570">
    <property type="component" value="Unassembled WGS sequence"/>
</dbReference>
<proteinExistence type="predicted"/>
<sequence>MTKLEANAAVYSHRLRNLDRAIVHRLAGDQIIFGEGIITAYQLLAGDTKLVDLEKKRRGGKKFSAGVAFAANASRERKLPQRKGNCGTGKEAPLVEALSLVGKVDAAIAFCEGKLAAIQQLCPSSNTGMHFRQQRSIHEELMPHALGTGRIELLTNDGITNDVPSKPLLSGMSRRPSNYELSPSDFKGECCTPEQIFIEAREDTQFLWLLRCIAEETIQRYVIVSEERIYFTSFVVAAREEVTAVISAATPHYTPSSVLSELNNQTLVAQSQEKLIEEKKKVWVNGNYIKDSSTDSDECSPVVKGSVKTVCVNMESPILYKKHVRLLPFVQTLLYETEATQRTQIERESHVSLELIDAHRQLMIHHITSKSLMVTEEECMRELIENINDFKLPVEGKVCPKQQKIPIPRSDGTLSSMRDIRSCSSSPYAPATQSTHSCGDTPSHGSTLSSNPSTLAVSRNVKHVTAGHCFTTEQRHILRLQNHGEVPVYICERVEHVKRQQISTRERRAREQLFSCVESGRGDARKMRISALADNSVLNGHTY</sequence>
<dbReference type="EMBL" id="CZPT02000146">
    <property type="protein sequence ID" value="SCU64765.1"/>
    <property type="molecule type" value="Genomic_DNA"/>
</dbReference>
<feature type="compositionally biased region" description="Polar residues" evidence="1">
    <location>
        <begin position="431"/>
        <end position="453"/>
    </location>
</feature>
<feature type="region of interest" description="Disordered" evidence="1">
    <location>
        <begin position="403"/>
        <end position="453"/>
    </location>
</feature>
<name>A0A1G4HZI8_TRYEQ</name>
<reference evidence="2" key="1">
    <citation type="submission" date="2016-09" db="EMBL/GenBank/DDBJ databases">
        <authorList>
            <person name="Hebert L."/>
            <person name="Moumen B."/>
        </authorList>
    </citation>
    <scope>NUCLEOTIDE SEQUENCE [LARGE SCALE GENOMIC DNA]</scope>
    <source>
        <strain evidence="2">OVI</strain>
    </source>
</reference>
<keyword evidence="3" id="KW-1185">Reference proteome</keyword>
<evidence type="ECO:0000313" key="2">
    <source>
        <dbReference type="EMBL" id="SCU64765.1"/>
    </source>
</evidence>
<dbReference type="AlphaFoldDB" id="A0A1G4HZI8"/>
<protein>
    <submittedName>
        <fullName evidence="2">Uncharacterized protein</fullName>
    </submittedName>
</protein>
<dbReference type="GeneID" id="92378971"/>
<evidence type="ECO:0000256" key="1">
    <source>
        <dbReference type="SAM" id="MobiDB-lite"/>
    </source>
</evidence>
<accession>A0A1G4HZI8</accession>
<organism evidence="2 3">
    <name type="scientific">Trypanosoma equiperdum</name>
    <dbReference type="NCBI Taxonomy" id="5694"/>
    <lineage>
        <taxon>Eukaryota</taxon>
        <taxon>Discoba</taxon>
        <taxon>Euglenozoa</taxon>
        <taxon>Kinetoplastea</taxon>
        <taxon>Metakinetoplastina</taxon>
        <taxon>Trypanosomatida</taxon>
        <taxon>Trypanosomatidae</taxon>
        <taxon>Trypanosoma</taxon>
    </lineage>
</organism>
<evidence type="ECO:0000313" key="3">
    <source>
        <dbReference type="Proteomes" id="UP000195570"/>
    </source>
</evidence>
<dbReference type="VEuPathDB" id="TriTrypDB:TEOVI_000503100"/>
<comment type="caution">
    <text evidence="2">The sequence shown here is derived from an EMBL/GenBank/DDBJ whole genome shotgun (WGS) entry which is preliminary data.</text>
</comment>
<dbReference type="RefSeq" id="XP_067076469.1">
    <property type="nucleotide sequence ID" value="XM_067220368.1"/>
</dbReference>